<accession>S7X5N8</accession>
<comment type="caution">
    <text evidence="1">The sequence shown here is derived from an EMBL/GenBank/DDBJ whole genome shotgun (WGS) entry which is preliminary data.</text>
</comment>
<name>S7X5N8_9BACT</name>
<dbReference type="Proteomes" id="UP000014974">
    <property type="component" value="Unassembled WGS sequence"/>
</dbReference>
<evidence type="ECO:0000313" key="2">
    <source>
        <dbReference type="Proteomes" id="UP000014974"/>
    </source>
</evidence>
<evidence type="ECO:0000313" key="1">
    <source>
        <dbReference type="EMBL" id="EPR71403.1"/>
    </source>
</evidence>
<reference evidence="1 2" key="1">
    <citation type="journal article" date="2013" name="Genome Announc.">
        <title>Draft Genome Sequence of Cyclobacterium qasimii Strain M12-11BT, Isolated from Arctic Marine Sediment.</title>
        <authorList>
            <person name="Shivaji S."/>
            <person name="Ara S."/>
            <person name="Singh A."/>
            <person name="Kumar Pinnaka A."/>
        </authorList>
    </citation>
    <scope>NUCLEOTIDE SEQUENCE [LARGE SCALE GENOMIC DNA]</scope>
    <source>
        <strain evidence="1 2">M12-11B</strain>
    </source>
</reference>
<gene>
    <name evidence="1" type="ORF">ADICYQ_0481</name>
</gene>
<organism evidence="1 2">
    <name type="scientific">Cyclobacterium qasimii M12-11B</name>
    <dbReference type="NCBI Taxonomy" id="641524"/>
    <lineage>
        <taxon>Bacteria</taxon>
        <taxon>Pseudomonadati</taxon>
        <taxon>Bacteroidota</taxon>
        <taxon>Cytophagia</taxon>
        <taxon>Cytophagales</taxon>
        <taxon>Cyclobacteriaceae</taxon>
        <taxon>Cyclobacterium</taxon>
    </lineage>
</organism>
<protein>
    <submittedName>
        <fullName evidence="1">Uncharacterized protein</fullName>
    </submittedName>
</protein>
<proteinExistence type="predicted"/>
<sequence>MFVSLAKSPKFKTQYAYRTIQEIVKFIIEKNEESLKSIST</sequence>
<dbReference type="AlphaFoldDB" id="S7X5N8"/>
<dbReference type="EMBL" id="ATNM01000018">
    <property type="protein sequence ID" value="EPR71403.1"/>
    <property type="molecule type" value="Genomic_DNA"/>
</dbReference>